<dbReference type="AlphaFoldDB" id="A0A9P9AQ44"/>
<protein>
    <recommendedName>
        <fullName evidence="5">Transmembrane protein</fullName>
    </recommendedName>
</protein>
<feature type="compositionally biased region" description="Gly residues" evidence="1">
    <location>
        <begin position="389"/>
        <end position="401"/>
    </location>
</feature>
<dbReference type="OrthoDB" id="4961272at2759"/>
<accession>A0A9P9AQ44</accession>
<evidence type="ECO:0000256" key="1">
    <source>
        <dbReference type="SAM" id="MobiDB-lite"/>
    </source>
</evidence>
<keyword evidence="2" id="KW-0812">Transmembrane</keyword>
<feature type="region of interest" description="Disordered" evidence="1">
    <location>
        <begin position="344"/>
        <end position="423"/>
    </location>
</feature>
<reference evidence="3 4" key="1">
    <citation type="journal article" date="2021" name="Nat. Commun.">
        <title>Genetic determinants of endophytism in the Arabidopsis root mycobiome.</title>
        <authorList>
            <person name="Mesny F."/>
            <person name="Miyauchi S."/>
            <person name="Thiergart T."/>
            <person name="Pickel B."/>
            <person name="Atanasova L."/>
            <person name="Karlsson M."/>
            <person name="Huettel B."/>
            <person name="Barry K.W."/>
            <person name="Haridas S."/>
            <person name="Chen C."/>
            <person name="Bauer D."/>
            <person name="Andreopoulos W."/>
            <person name="Pangilinan J."/>
            <person name="LaButti K."/>
            <person name="Riley R."/>
            <person name="Lipzen A."/>
            <person name="Clum A."/>
            <person name="Drula E."/>
            <person name="Henrissat B."/>
            <person name="Kohler A."/>
            <person name="Grigoriev I.V."/>
            <person name="Martin F.M."/>
            <person name="Hacquard S."/>
        </authorList>
    </citation>
    <scope>NUCLEOTIDE SEQUENCE [LARGE SCALE GENOMIC DNA]</scope>
    <source>
        <strain evidence="3 4">MPI-CAGE-CH-0241</strain>
    </source>
</reference>
<comment type="caution">
    <text evidence="3">The sequence shown here is derived from an EMBL/GenBank/DDBJ whole genome shotgun (WGS) entry which is preliminary data.</text>
</comment>
<evidence type="ECO:0000313" key="4">
    <source>
        <dbReference type="Proteomes" id="UP000777438"/>
    </source>
</evidence>
<dbReference type="Proteomes" id="UP000777438">
    <property type="component" value="Unassembled WGS sequence"/>
</dbReference>
<sequence length="423" mass="46326">MLSIKYHASYWAVSAVSAALYHALTEKLGLDEANFKLALGPLIIYAIYLLWRGPYQDPRPLRLDAGCLAFIGCLSVSLGSVAGDFWLPCPNFKPAKGLIHTILSFSALGMLEPIRQNRNDIELISMMYLIGYPRIEFYQPWRSHTLGYLSCHMGFYAIYMAIISVIDFGLRYAYSPQVSCWSIAEGHRQDICSHFGSALILIFLAIPFSDMAETVRHSKAPFKNEGCLAANLFISCSIRFFAVPFQNGFPTQGHLLPYNAVGGVHFNITRLRPHYFCGYFSLSSGLDHQAQRAHPGERVQEACQVSSFRVAANALDDTQDAMFPRHLGRLTVLEALLQEDAKVEVEGSSQPLQYKPPSAMPGSSKPLPLASPAWLNQDIQAMYAASGPQGNGQGPPGGVQQGGFTPNTVPGQTWTGVGGQGGQ</sequence>
<evidence type="ECO:0008006" key="5">
    <source>
        <dbReference type="Google" id="ProtNLM"/>
    </source>
</evidence>
<dbReference type="EMBL" id="JAGPYM010000011">
    <property type="protein sequence ID" value="KAH6889239.1"/>
    <property type="molecule type" value="Genomic_DNA"/>
</dbReference>
<keyword evidence="4" id="KW-1185">Reference proteome</keyword>
<gene>
    <name evidence="3" type="ORF">B0T10DRAFT_459899</name>
</gene>
<proteinExistence type="predicted"/>
<feature type="transmembrane region" description="Helical" evidence="2">
    <location>
        <begin position="153"/>
        <end position="170"/>
    </location>
</feature>
<name>A0A9P9AQ44_9HYPO</name>
<feature type="transmembrane region" description="Helical" evidence="2">
    <location>
        <begin position="63"/>
        <end position="82"/>
    </location>
</feature>
<feature type="transmembrane region" description="Helical" evidence="2">
    <location>
        <begin position="191"/>
        <end position="209"/>
    </location>
</feature>
<evidence type="ECO:0000256" key="2">
    <source>
        <dbReference type="SAM" id="Phobius"/>
    </source>
</evidence>
<organism evidence="3 4">
    <name type="scientific">Thelonectria olida</name>
    <dbReference type="NCBI Taxonomy" id="1576542"/>
    <lineage>
        <taxon>Eukaryota</taxon>
        <taxon>Fungi</taxon>
        <taxon>Dikarya</taxon>
        <taxon>Ascomycota</taxon>
        <taxon>Pezizomycotina</taxon>
        <taxon>Sordariomycetes</taxon>
        <taxon>Hypocreomycetidae</taxon>
        <taxon>Hypocreales</taxon>
        <taxon>Nectriaceae</taxon>
        <taxon>Thelonectria</taxon>
    </lineage>
</organism>
<keyword evidence="2" id="KW-1133">Transmembrane helix</keyword>
<evidence type="ECO:0000313" key="3">
    <source>
        <dbReference type="EMBL" id="KAH6889239.1"/>
    </source>
</evidence>
<feature type="transmembrane region" description="Helical" evidence="2">
    <location>
        <begin position="35"/>
        <end position="51"/>
    </location>
</feature>
<keyword evidence="2" id="KW-0472">Membrane</keyword>